<dbReference type="RefSeq" id="WP_221251277.1">
    <property type="nucleotide sequence ID" value="NZ_AP024355.1"/>
</dbReference>
<evidence type="ECO:0000256" key="1">
    <source>
        <dbReference type="SAM" id="Phobius"/>
    </source>
</evidence>
<protein>
    <recommendedName>
        <fullName evidence="4">DUF423 domain-containing protein</fullName>
    </recommendedName>
</protein>
<keyword evidence="3" id="KW-1185">Reference proteome</keyword>
<gene>
    <name evidence="2" type="ORF">DESUT3_09040</name>
</gene>
<keyword evidence="1" id="KW-0812">Transmembrane</keyword>
<accession>A0ABM8HT19</accession>
<evidence type="ECO:0008006" key="4">
    <source>
        <dbReference type="Google" id="ProtNLM"/>
    </source>
</evidence>
<keyword evidence="1" id="KW-0472">Membrane</keyword>
<name>A0ABM8HT19_9BACT</name>
<evidence type="ECO:0000313" key="2">
    <source>
        <dbReference type="EMBL" id="BCR03835.1"/>
    </source>
</evidence>
<reference evidence="2 3" key="2">
    <citation type="journal article" date="2021" name="Int. J. Syst. Evol. Microbiol.">
        <title>Isolation and Polyphasic Characterization of Desulfuromonas versatilis sp. Nov., an Electrogenic Bacteria Capable of Versatile Metabolism Isolated from a Graphene Oxide-Reducing Enrichment Culture.</title>
        <authorList>
            <person name="Xie L."/>
            <person name="Yoshida N."/>
            <person name="Ishii S."/>
            <person name="Meng L."/>
        </authorList>
    </citation>
    <scope>NUCLEOTIDE SEQUENCE [LARGE SCALE GENOMIC DNA]</scope>
    <source>
        <strain evidence="2 3">NIT-T3</strain>
    </source>
</reference>
<keyword evidence="1" id="KW-1133">Transmembrane helix</keyword>
<reference evidence="2 3" key="1">
    <citation type="journal article" date="2016" name="C (Basel)">
        <title>Selective Growth of and Electricity Production by Marine Exoelectrogenic Bacteria in Self-Aggregated Hydrogel of Microbially Reduced Graphene Oxide.</title>
        <authorList>
            <person name="Yoshida N."/>
            <person name="Goto Y."/>
            <person name="Miyata Y."/>
        </authorList>
    </citation>
    <scope>NUCLEOTIDE SEQUENCE [LARGE SCALE GENOMIC DNA]</scope>
    <source>
        <strain evidence="2 3">NIT-T3</strain>
    </source>
</reference>
<organism evidence="2 3">
    <name type="scientific">Desulfuromonas versatilis</name>
    <dbReference type="NCBI Taxonomy" id="2802975"/>
    <lineage>
        <taxon>Bacteria</taxon>
        <taxon>Pseudomonadati</taxon>
        <taxon>Thermodesulfobacteriota</taxon>
        <taxon>Desulfuromonadia</taxon>
        <taxon>Desulfuromonadales</taxon>
        <taxon>Desulfuromonadaceae</taxon>
        <taxon>Desulfuromonas</taxon>
    </lineage>
</organism>
<feature type="transmembrane region" description="Helical" evidence="1">
    <location>
        <begin position="101"/>
        <end position="124"/>
    </location>
</feature>
<feature type="transmembrane region" description="Helical" evidence="1">
    <location>
        <begin position="73"/>
        <end position="95"/>
    </location>
</feature>
<dbReference type="Proteomes" id="UP001319827">
    <property type="component" value="Chromosome"/>
</dbReference>
<proteinExistence type="predicted"/>
<dbReference type="EMBL" id="AP024355">
    <property type="protein sequence ID" value="BCR03835.1"/>
    <property type="molecule type" value="Genomic_DNA"/>
</dbReference>
<sequence>MIKQKWLRFTLGILLGGFAGLSLTSSILPAAMTTFYADVDAMFVRFSLADYAAHAVLLWAAGGWAVAKVGHSLPGAIVLGIVGLVSGVFLGYAALGTDGATLIIAGAASLLYGVVGGLMLGGVLRSPDETGGQGLRDGG</sequence>
<evidence type="ECO:0000313" key="3">
    <source>
        <dbReference type="Proteomes" id="UP001319827"/>
    </source>
</evidence>